<reference evidence="4" key="2">
    <citation type="submission" date="2008-08" db="EMBL/GenBank/DDBJ databases">
        <authorList>
            <consortium name="Diatom Consortium"/>
            <person name="Grigoriev I."/>
            <person name="Grimwood J."/>
            <person name="Kuo A."/>
            <person name="Otillar R.P."/>
            <person name="Salamov A."/>
            <person name="Detter J.C."/>
            <person name="Lindquist E."/>
            <person name="Shapiro H."/>
            <person name="Lucas S."/>
            <person name="Glavina del Rio T."/>
            <person name="Pitluck S."/>
            <person name="Rokhsar D."/>
            <person name="Bowler C."/>
        </authorList>
    </citation>
    <scope>GENOME REANNOTATION</scope>
    <source>
        <strain evidence="4">CCAP 1055/1</strain>
    </source>
</reference>
<feature type="compositionally biased region" description="Basic and acidic residues" evidence="1">
    <location>
        <begin position="84"/>
        <end position="100"/>
    </location>
</feature>
<dbReference type="GeneID" id="7196439"/>
<dbReference type="EMBL" id="CM000605">
    <property type="protein sequence ID" value="EEC51724.1"/>
    <property type="molecule type" value="Genomic_DNA"/>
</dbReference>
<dbReference type="HOGENOM" id="CLU_740735_0_0_1"/>
<dbReference type="PaxDb" id="2850-Phatr42845"/>
<dbReference type="eggNOG" id="ENOG502T0EM">
    <property type="taxonomic scope" value="Eukaryota"/>
</dbReference>
<evidence type="ECO:0000313" key="4">
    <source>
        <dbReference type="Proteomes" id="UP000000759"/>
    </source>
</evidence>
<dbReference type="InParanoid" id="B7FPR8"/>
<feature type="transmembrane region" description="Helical" evidence="2">
    <location>
        <begin position="195"/>
        <end position="217"/>
    </location>
</feature>
<keyword evidence="2" id="KW-1133">Transmembrane helix</keyword>
<protein>
    <submittedName>
        <fullName evidence="3">Uncharacterized protein</fullName>
    </submittedName>
</protein>
<dbReference type="Proteomes" id="UP000000759">
    <property type="component" value="Chromosome 1"/>
</dbReference>
<feature type="region of interest" description="Disordered" evidence="1">
    <location>
        <begin position="1"/>
        <end position="100"/>
    </location>
</feature>
<accession>B7FPR8</accession>
<evidence type="ECO:0000256" key="1">
    <source>
        <dbReference type="SAM" id="MobiDB-lite"/>
    </source>
</evidence>
<sequence length="423" mass="47961">MDLCFGTKRSRSECHTETKRAKLTDHQDEVMPRGRIAWRGSHVSLEQRPMPLDQDEEPPNTGKIAPDPHDRSACFSNSTLAKRKSTDPDESEHNKELQLRWDKYSDDRNLDSSRLTGSPDSNFGLFLYIPPRLSAANLPRIQSEEACLLNSAPVPKFIESLQTPPRETLRCYMSSLVNCVYHGDFFRKRLSRTEFTLRALFTLIVALTLPSVMFALATKDFMEQNSVYVPGGGFSGFWFTLGRLQSLPTPTSMNYYCYSAGCLGVVATLVNRSMNEMLDSALEIQSKWDHAEISRFSVVPLFLDDLLQEPNPLSENTDLLSLVHIITSVKAGWFGLKPVTRTPLNYVELREMLIQTTWIPLVVGDDVWYLDHMDGAFTMKHHPTCDFQLGVPFIPSILLNTINVNLGRQKASAFWEYGLKRGL</sequence>
<keyword evidence="2" id="KW-0812">Transmembrane</keyword>
<reference evidence="3 4" key="1">
    <citation type="journal article" date="2008" name="Nature">
        <title>The Phaeodactylum genome reveals the evolutionary history of diatom genomes.</title>
        <authorList>
            <person name="Bowler C."/>
            <person name="Allen A.E."/>
            <person name="Badger J.H."/>
            <person name="Grimwood J."/>
            <person name="Jabbari K."/>
            <person name="Kuo A."/>
            <person name="Maheswari U."/>
            <person name="Martens C."/>
            <person name="Maumus F."/>
            <person name="Otillar R.P."/>
            <person name="Rayko E."/>
            <person name="Salamov A."/>
            <person name="Vandepoele K."/>
            <person name="Beszteri B."/>
            <person name="Gruber A."/>
            <person name="Heijde M."/>
            <person name="Katinka M."/>
            <person name="Mock T."/>
            <person name="Valentin K."/>
            <person name="Verret F."/>
            <person name="Berges J.A."/>
            <person name="Brownlee C."/>
            <person name="Cadoret J.P."/>
            <person name="Chiovitti A."/>
            <person name="Choi C.J."/>
            <person name="Coesel S."/>
            <person name="De Martino A."/>
            <person name="Detter J.C."/>
            <person name="Durkin C."/>
            <person name="Falciatore A."/>
            <person name="Fournet J."/>
            <person name="Haruta M."/>
            <person name="Huysman M.J."/>
            <person name="Jenkins B.D."/>
            <person name="Jiroutova K."/>
            <person name="Jorgensen R.E."/>
            <person name="Joubert Y."/>
            <person name="Kaplan A."/>
            <person name="Kroger N."/>
            <person name="Kroth P.G."/>
            <person name="La Roche J."/>
            <person name="Lindquist E."/>
            <person name="Lommer M."/>
            <person name="Martin-Jezequel V."/>
            <person name="Lopez P.J."/>
            <person name="Lucas S."/>
            <person name="Mangogna M."/>
            <person name="McGinnis K."/>
            <person name="Medlin L.K."/>
            <person name="Montsant A."/>
            <person name="Oudot-Le Secq M.P."/>
            <person name="Napoli C."/>
            <person name="Obornik M."/>
            <person name="Parker M.S."/>
            <person name="Petit J.L."/>
            <person name="Porcel B.M."/>
            <person name="Poulsen N."/>
            <person name="Robison M."/>
            <person name="Rychlewski L."/>
            <person name="Rynearson T.A."/>
            <person name="Schmutz J."/>
            <person name="Shapiro H."/>
            <person name="Siaut M."/>
            <person name="Stanley M."/>
            <person name="Sussman M.R."/>
            <person name="Taylor A.R."/>
            <person name="Vardi A."/>
            <person name="von Dassow P."/>
            <person name="Vyverman W."/>
            <person name="Willis A."/>
            <person name="Wyrwicz L.S."/>
            <person name="Rokhsar D.S."/>
            <person name="Weissenbach J."/>
            <person name="Armbrust E.V."/>
            <person name="Green B.R."/>
            <person name="Van de Peer Y."/>
            <person name="Grigoriev I.V."/>
        </authorList>
    </citation>
    <scope>NUCLEOTIDE SEQUENCE [LARGE SCALE GENOMIC DNA]</scope>
    <source>
        <strain evidence="3 4">CCAP 1055/1</strain>
    </source>
</reference>
<feature type="compositionally biased region" description="Basic and acidic residues" evidence="1">
    <location>
        <begin position="10"/>
        <end position="32"/>
    </location>
</feature>
<evidence type="ECO:0000256" key="2">
    <source>
        <dbReference type="SAM" id="Phobius"/>
    </source>
</evidence>
<name>B7FPR8_PHATC</name>
<gene>
    <name evidence="3" type="ORF">PHATRDRAFT_42845</name>
</gene>
<dbReference type="KEGG" id="pti:PHATRDRAFT_42845"/>
<dbReference type="AlphaFoldDB" id="B7FPR8"/>
<evidence type="ECO:0000313" key="3">
    <source>
        <dbReference type="EMBL" id="EEC51724.1"/>
    </source>
</evidence>
<organism evidence="3 4">
    <name type="scientific">Phaeodactylum tricornutum (strain CCAP 1055/1)</name>
    <dbReference type="NCBI Taxonomy" id="556484"/>
    <lineage>
        <taxon>Eukaryota</taxon>
        <taxon>Sar</taxon>
        <taxon>Stramenopiles</taxon>
        <taxon>Ochrophyta</taxon>
        <taxon>Bacillariophyta</taxon>
        <taxon>Bacillariophyceae</taxon>
        <taxon>Bacillariophycidae</taxon>
        <taxon>Naviculales</taxon>
        <taxon>Phaeodactylaceae</taxon>
        <taxon>Phaeodactylum</taxon>
    </lineage>
</organism>
<keyword evidence="2" id="KW-0472">Membrane</keyword>
<dbReference type="OrthoDB" id="47659at2759"/>
<dbReference type="RefSeq" id="XP_002177261.1">
    <property type="nucleotide sequence ID" value="XM_002177225.1"/>
</dbReference>
<keyword evidence="4" id="KW-1185">Reference proteome</keyword>
<proteinExistence type="predicted"/>